<dbReference type="CDD" id="cd03225">
    <property type="entry name" value="ABC_cobalt_CbiO_domain1"/>
    <property type="match status" value="2"/>
</dbReference>
<dbReference type="EMBL" id="JAMQKB010000012">
    <property type="protein sequence ID" value="MDC3425216.1"/>
    <property type="molecule type" value="Genomic_DNA"/>
</dbReference>
<dbReference type="Pfam" id="PF00005">
    <property type="entry name" value="ABC_tran"/>
    <property type="match status" value="2"/>
</dbReference>
<evidence type="ECO:0000256" key="1">
    <source>
        <dbReference type="ARBA" id="ARBA00004202"/>
    </source>
</evidence>
<dbReference type="PANTHER" id="PTHR43553:SF24">
    <property type="entry name" value="ENERGY-COUPLING FACTOR TRANSPORTER ATP-BINDING PROTEIN ECFA1"/>
    <property type="match status" value="1"/>
</dbReference>
<evidence type="ECO:0000313" key="11">
    <source>
        <dbReference type="Proteomes" id="UP001145050"/>
    </source>
</evidence>
<dbReference type="RefSeq" id="WP_272437022.1">
    <property type="nucleotide sequence ID" value="NZ_JAMQKB010000012.1"/>
</dbReference>
<dbReference type="InterPro" id="IPR003439">
    <property type="entry name" value="ABC_transporter-like_ATP-bd"/>
</dbReference>
<dbReference type="Gene3D" id="3.40.50.300">
    <property type="entry name" value="P-loop containing nucleotide triphosphate hydrolases"/>
    <property type="match status" value="2"/>
</dbReference>
<dbReference type="SUPFAM" id="SSF52540">
    <property type="entry name" value="P-loop containing nucleoside triphosphate hydrolases"/>
    <property type="match status" value="2"/>
</dbReference>
<comment type="similarity">
    <text evidence="2">Belongs to the ABC transporter superfamily.</text>
</comment>
<keyword evidence="4" id="KW-1003">Cell membrane</keyword>
<evidence type="ECO:0000313" key="10">
    <source>
        <dbReference type="EMBL" id="MDC3425216.1"/>
    </source>
</evidence>
<organism evidence="10 11">
    <name type="scientific">Terrihalobacillus insolitus</name>
    <dbReference type="NCBI Taxonomy" id="2950438"/>
    <lineage>
        <taxon>Bacteria</taxon>
        <taxon>Bacillati</taxon>
        <taxon>Bacillota</taxon>
        <taxon>Bacilli</taxon>
        <taxon>Bacillales</taxon>
        <taxon>Bacillaceae</taxon>
        <taxon>Terrihalobacillus</taxon>
    </lineage>
</organism>
<protein>
    <submittedName>
        <fullName evidence="10">ATP-binding cassette domain-containing protein</fullName>
    </submittedName>
</protein>
<evidence type="ECO:0000256" key="4">
    <source>
        <dbReference type="ARBA" id="ARBA00022475"/>
    </source>
</evidence>
<dbReference type="GO" id="GO:0005524">
    <property type="term" value="F:ATP binding"/>
    <property type="evidence" value="ECO:0007669"/>
    <property type="project" value="UniProtKB-KW"/>
</dbReference>
<dbReference type="AlphaFoldDB" id="A0A9X4AME7"/>
<comment type="subcellular location">
    <subcellularLocation>
        <location evidence="1">Cell membrane</location>
        <topology evidence="1">Peripheral membrane protein</topology>
    </subcellularLocation>
</comment>
<keyword evidence="6 10" id="KW-0067">ATP-binding</keyword>
<sequence>METIASVQNVRLKFPGADSLLFRDFSLSFQKGEKVLIVGPSGSGKSTLLQVLTGLIPNSVEIPIKADDIKIPSSWGFLFQDPDTQFCMPYVDEEIAFVLENLQIPREEMQKYIRYYLEQVGLEFDDIHTKIQTLSGGMKQRLAIASVLALESDTLFLDEPTAMLDPEGTEEVWQTLKKVGKEKTLVIVEHKLDHVIDFVDRFILLGKNGEIIADGRTQEIFHLYKDVLREEGIWYPGVWQDYTEQHRRQTPKSDVGGKNPVLSLNHFSGYRGKNKRIEVENLDVFPGEWITVLGHNGAGKSTLLHALMDLIKSKGSYQILGKDANKIKKLSDYVAFVFQNPEFQFVTNAVYDEIAYTLQLENENPDKVSERVDGLLRSFHLAKQKQNHPYQLSMGQKRRLSVAAAIVKEQPILLLDEPTFGQDAKNTFAILELLDDLRAQGIAIIMVTHDINIVEHFATRVWYIDKGILVHDCAATPYVEAMNDCRLGGQPDANGLFLSRNMAPQN</sequence>
<keyword evidence="8" id="KW-0472">Membrane</keyword>
<name>A0A9X4AME7_9BACI</name>
<dbReference type="InterPro" id="IPR027417">
    <property type="entry name" value="P-loop_NTPase"/>
</dbReference>
<dbReference type="GO" id="GO:0043190">
    <property type="term" value="C:ATP-binding cassette (ABC) transporter complex"/>
    <property type="evidence" value="ECO:0007669"/>
    <property type="project" value="TreeGrafter"/>
</dbReference>
<comment type="caution">
    <text evidence="10">The sequence shown here is derived from an EMBL/GenBank/DDBJ whole genome shotgun (WGS) entry which is preliminary data.</text>
</comment>
<evidence type="ECO:0000256" key="3">
    <source>
        <dbReference type="ARBA" id="ARBA00022448"/>
    </source>
</evidence>
<keyword evidence="11" id="KW-1185">Reference proteome</keyword>
<dbReference type="GO" id="GO:0016887">
    <property type="term" value="F:ATP hydrolysis activity"/>
    <property type="evidence" value="ECO:0007669"/>
    <property type="project" value="InterPro"/>
</dbReference>
<dbReference type="PROSITE" id="PS00211">
    <property type="entry name" value="ABC_TRANSPORTER_1"/>
    <property type="match status" value="1"/>
</dbReference>
<proteinExistence type="inferred from homology"/>
<gene>
    <name evidence="10" type="ORF">NC797_11950</name>
</gene>
<evidence type="ECO:0000256" key="5">
    <source>
        <dbReference type="ARBA" id="ARBA00022741"/>
    </source>
</evidence>
<evidence type="ECO:0000256" key="7">
    <source>
        <dbReference type="ARBA" id="ARBA00022967"/>
    </source>
</evidence>
<dbReference type="GO" id="GO:0042626">
    <property type="term" value="F:ATPase-coupled transmembrane transporter activity"/>
    <property type="evidence" value="ECO:0007669"/>
    <property type="project" value="TreeGrafter"/>
</dbReference>
<dbReference type="InterPro" id="IPR015856">
    <property type="entry name" value="ABC_transpr_CbiO/EcfA_su"/>
</dbReference>
<dbReference type="InterPro" id="IPR017871">
    <property type="entry name" value="ABC_transporter-like_CS"/>
</dbReference>
<evidence type="ECO:0000256" key="8">
    <source>
        <dbReference type="ARBA" id="ARBA00023136"/>
    </source>
</evidence>
<keyword evidence="3" id="KW-0813">Transport</keyword>
<feature type="domain" description="ABC transporter" evidence="9">
    <location>
        <begin position="262"/>
        <end position="491"/>
    </location>
</feature>
<keyword evidence="5" id="KW-0547">Nucleotide-binding</keyword>
<reference evidence="10" key="1">
    <citation type="submission" date="2022-06" db="EMBL/GenBank/DDBJ databases">
        <title>Aquibacillus sp. a new bacterium isolated from soil saline samples.</title>
        <authorList>
            <person name="Galisteo C."/>
            <person name="De La Haba R."/>
            <person name="Sanchez-Porro C."/>
            <person name="Ventosa A."/>
        </authorList>
    </citation>
    <scope>NUCLEOTIDE SEQUENCE</scope>
    <source>
        <strain evidence="10">3ASR75-11</strain>
    </source>
</reference>
<accession>A0A9X4AME7</accession>
<evidence type="ECO:0000256" key="2">
    <source>
        <dbReference type="ARBA" id="ARBA00005417"/>
    </source>
</evidence>
<dbReference type="PANTHER" id="PTHR43553">
    <property type="entry name" value="HEAVY METAL TRANSPORTER"/>
    <property type="match status" value="1"/>
</dbReference>
<dbReference type="Proteomes" id="UP001145050">
    <property type="component" value="Unassembled WGS sequence"/>
</dbReference>
<dbReference type="SMART" id="SM00382">
    <property type="entry name" value="AAA"/>
    <property type="match status" value="2"/>
</dbReference>
<dbReference type="PROSITE" id="PS50893">
    <property type="entry name" value="ABC_TRANSPORTER_2"/>
    <property type="match status" value="2"/>
</dbReference>
<feature type="domain" description="ABC transporter" evidence="9">
    <location>
        <begin position="7"/>
        <end position="233"/>
    </location>
</feature>
<dbReference type="InterPro" id="IPR003593">
    <property type="entry name" value="AAA+_ATPase"/>
</dbReference>
<evidence type="ECO:0000259" key="9">
    <source>
        <dbReference type="PROSITE" id="PS50893"/>
    </source>
</evidence>
<keyword evidence="7" id="KW-1278">Translocase</keyword>
<dbReference type="InterPro" id="IPR050095">
    <property type="entry name" value="ECF_ABC_transporter_ATP-bd"/>
</dbReference>
<evidence type="ECO:0000256" key="6">
    <source>
        <dbReference type="ARBA" id="ARBA00022840"/>
    </source>
</evidence>